<dbReference type="InterPro" id="IPR011990">
    <property type="entry name" value="TPR-like_helical_dom_sf"/>
</dbReference>
<protein>
    <submittedName>
        <fullName evidence="1">Tetratricopeptide repeat protein</fullName>
    </submittedName>
</protein>
<dbReference type="InterPro" id="IPR019734">
    <property type="entry name" value="TPR_rpt"/>
</dbReference>
<dbReference type="AlphaFoldDB" id="A0A2V1ISB6"/>
<name>A0A2V1ISB6_9BACT</name>
<dbReference type="PANTHER" id="PTHR12558:SF13">
    <property type="entry name" value="CELL DIVISION CYCLE PROTEIN 27 HOMOLOG"/>
    <property type="match status" value="1"/>
</dbReference>
<dbReference type="SUPFAM" id="SSF48452">
    <property type="entry name" value="TPR-like"/>
    <property type="match status" value="1"/>
</dbReference>
<dbReference type="Pfam" id="PF14559">
    <property type="entry name" value="TPR_19"/>
    <property type="match status" value="1"/>
</dbReference>
<dbReference type="SMART" id="SM00028">
    <property type="entry name" value="TPR"/>
    <property type="match status" value="4"/>
</dbReference>
<comment type="caution">
    <text evidence="1">The sequence shown here is derived from an EMBL/GenBank/DDBJ whole genome shotgun (WGS) entry which is preliminary data.</text>
</comment>
<keyword evidence="2" id="KW-1185">Reference proteome</keyword>
<accession>A0A2V1ISB6</accession>
<gene>
    <name evidence="1" type="ORF">C5O23_01885</name>
</gene>
<evidence type="ECO:0000313" key="1">
    <source>
        <dbReference type="EMBL" id="PWB03919.1"/>
    </source>
</evidence>
<dbReference type="Gene3D" id="1.25.40.10">
    <property type="entry name" value="Tetratricopeptide repeat domain"/>
    <property type="match status" value="1"/>
</dbReference>
<organism evidence="1 2">
    <name type="scientific">Duncaniella muris</name>
    <dbReference type="NCBI Taxonomy" id="2094150"/>
    <lineage>
        <taxon>Bacteria</taxon>
        <taxon>Pseudomonadati</taxon>
        <taxon>Bacteroidota</taxon>
        <taxon>Bacteroidia</taxon>
        <taxon>Bacteroidales</taxon>
        <taxon>Muribaculaceae</taxon>
        <taxon>Duncaniella</taxon>
    </lineage>
</organism>
<proteinExistence type="predicted"/>
<evidence type="ECO:0000313" key="2">
    <source>
        <dbReference type="Proteomes" id="UP000244905"/>
    </source>
</evidence>
<reference evidence="2" key="1">
    <citation type="submission" date="2018-02" db="EMBL/GenBank/DDBJ databases">
        <authorList>
            <person name="Clavel T."/>
            <person name="Strowig T."/>
        </authorList>
    </citation>
    <scope>NUCLEOTIDE SEQUENCE [LARGE SCALE GENOMIC DNA]</scope>
    <source>
        <strain evidence="2">DSM 103720</strain>
    </source>
</reference>
<dbReference type="PANTHER" id="PTHR12558">
    <property type="entry name" value="CELL DIVISION CYCLE 16,23,27"/>
    <property type="match status" value="1"/>
</dbReference>
<sequence>MTSSVCVPIEPVEPRIAILCGICFQIGCFKKCKNTEKSSFWHDFCGNNSKFAYTRTPMNHHIDISGDIDRLLDSGRINDALDLIDNAASSLGAIAEIRSATARLRESYRLMTHYALQGLPDPARPQLFAELCGSVRSLADDLHRRSRIADAPTLYFNTLRFQLSSRDLTVAALIGEYHRVNRRLQMAVLTEDAEKAGRELTVRAESLEKDIFNFIWTTSPLSVDDAVAIGNVMADPSLPRHFKLLCIGAVMMGELEYHDERRLRLLMDAYTVDDAEISVRALCSLLIVMSMRRDRPFSPSLSRRFDSLREDPRWRSDVRMAFMQFIRARDTERIGRKLTDEVIPEMMKLRPEIEKLGRKPLDPEAMEENPEWAELLDKSGISDKLKELQEIQEDGGDVMMVTFSKLKTFPFFNDISNWFLPFHSSHSSIAGSGDTSVRLLGEIMDAAPMFCDGDKFSIILSLSQVPASQREMMASQLKAHSAQMAAMSFGDLPQAGKDRERIAGRYVQDIYRFFRLFRRKGEFRDPFAVASSLNLVTLPQLSEVFDDADTLRLVGEFYFRHGHYADAFDLFDRLSFKMPPSAELFQKMGYCMQMTGNLAEAIRYYEQSELLNSQSEWTVKRLAFCHRQNGDWEKALSYYIRVASARPDDSALALNMGRCHMLCGRYEEALKFFYKVEFLAGESDRSSRPIVRCSLLSGDLERARRYSALILSRDPSASDFLAAGHLEVLSGSLDKAVERYASSIAARNFDRDDFMRDFNADRHLFSSFPAPDSLTLGLLLDEAFRRSSELGQSL</sequence>
<dbReference type="EMBL" id="PUEC01000003">
    <property type="protein sequence ID" value="PWB03919.1"/>
    <property type="molecule type" value="Genomic_DNA"/>
</dbReference>
<dbReference type="Proteomes" id="UP000244905">
    <property type="component" value="Unassembled WGS sequence"/>
</dbReference>